<evidence type="ECO:0000313" key="13">
    <source>
        <dbReference type="EMBL" id="TNV81931.1"/>
    </source>
</evidence>
<dbReference type="Pfam" id="PF17975">
    <property type="entry name" value="RNR_Alpha"/>
    <property type="match status" value="1"/>
</dbReference>
<dbReference type="GO" id="GO:0006260">
    <property type="term" value="P:DNA replication"/>
    <property type="evidence" value="ECO:0007669"/>
    <property type="project" value="UniProtKB-KW"/>
</dbReference>
<dbReference type="OrthoDB" id="14890at2759"/>
<dbReference type="InterPro" id="IPR040763">
    <property type="entry name" value="RNR_alpha_hel"/>
</dbReference>
<evidence type="ECO:0000256" key="7">
    <source>
        <dbReference type="ARBA" id="ARBA00023157"/>
    </source>
</evidence>
<evidence type="ECO:0000256" key="10">
    <source>
        <dbReference type="ARBA" id="ARBA00048987"/>
    </source>
</evidence>
<dbReference type="SUPFAM" id="SSF51998">
    <property type="entry name" value="PFL-like glycyl radical enzymes"/>
    <property type="match status" value="1"/>
</dbReference>
<protein>
    <recommendedName>
        <fullName evidence="3">ribonucleoside-triphosphate reductase (thioredoxin)</fullName>
        <ecNumber evidence="3">1.17.4.2</ecNumber>
    </recommendedName>
</protein>
<reference evidence="13" key="1">
    <citation type="submission" date="2019-06" db="EMBL/GenBank/DDBJ databases">
        <authorList>
            <person name="Zheng W."/>
        </authorList>
    </citation>
    <scope>NUCLEOTIDE SEQUENCE</scope>
    <source>
        <strain evidence="13">QDHG01</strain>
    </source>
</reference>
<evidence type="ECO:0000256" key="5">
    <source>
        <dbReference type="ARBA" id="ARBA00022705"/>
    </source>
</evidence>
<keyword evidence="5" id="KW-0235">DNA replication</keyword>
<dbReference type="EC" id="1.17.4.2" evidence="3"/>
<dbReference type="AlphaFoldDB" id="A0A8J8NUD0"/>
<evidence type="ECO:0000256" key="6">
    <source>
        <dbReference type="ARBA" id="ARBA00023002"/>
    </source>
</evidence>
<name>A0A8J8NUD0_HALGN</name>
<dbReference type="PANTHER" id="PTHR43371">
    <property type="entry name" value="VITAMIN B12-DEPENDENT RIBONUCLEOTIDE REDUCTASE"/>
    <property type="match status" value="1"/>
</dbReference>
<evidence type="ECO:0000259" key="12">
    <source>
        <dbReference type="Pfam" id="PF21995"/>
    </source>
</evidence>
<comment type="similarity">
    <text evidence="2">Belongs to the class II ribonucleoside-triphosphate reductase family.</text>
</comment>
<dbReference type="InterPro" id="IPR050862">
    <property type="entry name" value="RdRp_reductase_class-2"/>
</dbReference>
<feature type="domain" description="Ribonucleotide reductase alpha-helical" evidence="11">
    <location>
        <begin position="23"/>
        <end position="125"/>
    </location>
</feature>
<comment type="cofactor">
    <cofactor evidence="1">
        <name>adenosylcob(III)alamin</name>
        <dbReference type="ChEBI" id="CHEBI:18408"/>
    </cofactor>
</comment>
<gene>
    <name evidence="13" type="ORF">FGO68_gene2829</name>
</gene>
<evidence type="ECO:0000256" key="1">
    <source>
        <dbReference type="ARBA" id="ARBA00001922"/>
    </source>
</evidence>
<accession>A0A8J8NUD0</accession>
<sequence>MLQQLTRRQLHTINLSQREVFRLDPSFIAQYQNQRIRFGFNGVGELAYKRSYARVREDLGGRQEQWHETVERVINGIFTMSLRHHNTLGLKWDQGENDKIAREMYQRIYTFKFLPPGRGLWAMGTAITEDKHLYAALNNCAFVSTKPSIQTENVIEKFIQAFTFLMDSAMIGIGVGFDTKGSDLKLKVHKPLTSVQVTKIPDTREGWVDSLALLLHSYLKPSQAKVTFDYTQIRPAGIPLKTFGGQSSGPGPLIKMHELIVEMFERKLSGSELVRARDIVDIMNIIGKCVIAGNIRRVAEIALGEPYDKEFIRLKDYDRYPDRVDYGWVSNNSIYAELGMDYSDIQESILKNGEPGLCWLENMKAFGRMADPANYLDHKAAGGNPCLEQTLESMEMCCLVETFPNNHSTYQDYQETLKLAFTYAKLVTLGLPHWEDSVEVMARNRRIGCSMSGIAQFIADKGIHNLVDWCNKGYDFLNKYDAHLSKSLHIPESIKKTSIKPSGTVSLLAGATPGVHFPHSRHYIRRVRLGKNSNLVESMIKTGYKVEQDVMDSGTLVVEIPVSLGDKVRTLSEVTMWEQLQMASLMQKYWADNQVSCTVTFDPEKGEDKEIKNALNYFQYSLKGISFLPRTKTGAYPQMPYEEITKEEYQQRFSKLKDIELNPDHPVLRVKDAQIEDPTPENYCDGDTCKL</sequence>
<dbReference type="GO" id="GO:0031419">
    <property type="term" value="F:cobalamin binding"/>
    <property type="evidence" value="ECO:0007669"/>
    <property type="project" value="UniProtKB-KW"/>
</dbReference>
<dbReference type="GO" id="GO:0004748">
    <property type="term" value="F:ribonucleoside-diphosphate reductase activity, thioredoxin disulfide as acceptor"/>
    <property type="evidence" value="ECO:0007669"/>
    <property type="project" value="TreeGrafter"/>
</dbReference>
<evidence type="ECO:0000256" key="9">
    <source>
        <dbReference type="ARBA" id="ARBA00023285"/>
    </source>
</evidence>
<evidence type="ECO:0000259" key="11">
    <source>
        <dbReference type="Pfam" id="PF17975"/>
    </source>
</evidence>
<comment type="caution">
    <text evidence="13">The sequence shown here is derived from an EMBL/GenBank/DDBJ whole genome shotgun (WGS) entry which is preliminary data.</text>
</comment>
<dbReference type="Proteomes" id="UP000785679">
    <property type="component" value="Unassembled WGS sequence"/>
</dbReference>
<dbReference type="Gene3D" id="3.20.70.20">
    <property type="match status" value="3"/>
</dbReference>
<evidence type="ECO:0000256" key="2">
    <source>
        <dbReference type="ARBA" id="ARBA00005654"/>
    </source>
</evidence>
<feature type="domain" description="B12-dependent ribonucleotide reductase insertion" evidence="12">
    <location>
        <begin position="193"/>
        <end position="259"/>
    </location>
</feature>
<dbReference type="PANTHER" id="PTHR43371:SF1">
    <property type="entry name" value="RIBONUCLEOSIDE-DIPHOSPHATE REDUCTASE"/>
    <property type="match status" value="1"/>
</dbReference>
<keyword evidence="9" id="KW-0170">Cobalt</keyword>
<comment type="catalytic activity">
    <reaction evidence="10">
        <text>a 2'-deoxyribonucleoside 5'-triphosphate + [thioredoxin]-disulfide + H2O = a ribonucleoside 5'-triphosphate + [thioredoxin]-dithiol</text>
        <dbReference type="Rhea" id="RHEA:12701"/>
        <dbReference type="Rhea" id="RHEA-COMP:10698"/>
        <dbReference type="Rhea" id="RHEA-COMP:10700"/>
        <dbReference type="ChEBI" id="CHEBI:15377"/>
        <dbReference type="ChEBI" id="CHEBI:29950"/>
        <dbReference type="ChEBI" id="CHEBI:50058"/>
        <dbReference type="ChEBI" id="CHEBI:61557"/>
        <dbReference type="ChEBI" id="CHEBI:61560"/>
        <dbReference type="EC" id="1.17.4.2"/>
    </reaction>
</comment>
<evidence type="ECO:0000256" key="3">
    <source>
        <dbReference type="ARBA" id="ARBA00012275"/>
    </source>
</evidence>
<proteinExistence type="inferred from homology"/>
<keyword evidence="4" id="KW-0846">Cobalamin</keyword>
<dbReference type="GO" id="GO:0008998">
    <property type="term" value="F:ribonucleoside-triphosphate reductase (thioredoxin) activity"/>
    <property type="evidence" value="ECO:0007669"/>
    <property type="project" value="UniProtKB-EC"/>
</dbReference>
<keyword evidence="7" id="KW-1015">Disulfide bond</keyword>
<evidence type="ECO:0000256" key="8">
    <source>
        <dbReference type="ARBA" id="ARBA00023284"/>
    </source>
</evidence>
<dbReference type="EMBL" id="RRYP01005559">
    <property type="protein sequence ID" value="TNV81931.1"/>
    <property type="molecule type" value="Genomic_DNA"/>
</dbReference>
<evidence type="ECO:0000313" key="14">
    <source>
        <dbReference type="Proteomes" id="UP000785679"/>
    </source>
</evidence>
<keyword evidence="8" id="KW-0676">Redox-active center</keyword>
<dbReference type="InterPro" id="IPR054158">
    <property type="entry name" value="RNR-II_ins_dom"/>
</dbReference>
<keyword evidence="6" id="KW-0560">Oxidoreductase</keyword>
<dbReference type="Pfam" id="PF21995">
    <property type="entry name" value="RNR-II_ins_dom"/>
    <property type="match status" value="1"/>
</dbReference>
<evidence type="ECO:0000256" key="4">
    <source>
        <dbReference type="ARBA" id="ARBA00022628"/>
    </source>
</evidence>
<organism evidence="13 14">
    <name type="scientific">Halteria grandinella</name>
    <dbReference type="NCBI Taxonomy" id="5974"/>
    <lineage>
        <taxon>Eukaryota</taxon>
        <taxon>Sar</taxon>
        <taxon>Alveolata</taxon>
        <taxon>Ciliophora</taxon>
        <taxon>Intramacronucleata</taxon>
        <taxon>Spirotrichea</taxon>
        <taxon>Stichotrichia</taxon>
        <taxon>Sporadotrichida</taxon>
        <taxon>Halteriidae</taxon>
        <taxon>Halteria</taxon>
    </lineage>
</organism>
<keyword evidence="14" id="KW-1185">Reference proteome</keyword>